<evidence type="ECO:0000259" key="5">
    <source>
        <dbReference type="Pfam" id="PF00149"/>
    </source>
</evidence>
<evidence type="ECO:0000313" key="6">
    <source>
        <dbReference type="EMBL" id="ARM85478.1"/>
    </source>
</evidence>
<dbReference type="EC" id="3.1.4.53" evidence="6"/>
<dbReference type="Proteomes" id="UP000199211">
    <property type="component" value="Unassembled WGS sequence"/>
</dbReference>
<organism evidence="6 8">
    <name type="scientific">Marinobacter salarius</name>
    <dbReference type="NCBI Taxonomy" id="1420917"/>
    <lineage>
        <taxon>Bacteria</taxon>
        <taxon>Pseudomonadati</taxon>
        <taxon>Pseudomonadota</taxon>
        <taxon>Gammaproteobacteria</taxon>
        <taxon>Pseudomonadales</taxon>
        <taxon>Marinobacteraceae</taxon>
        <taxon>Marinobacter</taxon>
    </lineage>
</organism>
<evidence type="ECO:0000256" key="1">
    <source>
        <dbReference type="ARBA" id="ARBA00022723"/>
    </source>
</evidence>
<comment type="similarity">
    <text evidence="4">Belongs to the cyclic nucleotide phosphodiesterase class-III family.</text>
</comment>
<dbReference type="InterPro" id="IPR026575">
    <property type="entry name" value="GpdQ/CpdA-like"/>
</dbReference>
<dbReference type="EMBL" id="CP020931">
    <property type="protein sequence ID" value="ARM85478.1"/>
    <property type="molecule type" value="Genomic_DNA"/>
</dbReference>
<dbReference type="SUPFAM" id="SSF56300">
    <property type="entry name" value="Metallo-dependent phosphatases"/>
    <property type="match status" value="1"/>
</dbReference>
<dbReference type="GO" id="GO:0004115">
    <property type="term" value="F:3',5'-cyclic-AMP phosphodiesterase activity"/>
    <property type="evidence" value="ECO:0007669"/>
    <property type="project" value="UniProtKB-EC"/>
</dbReference>
<name>A0A1W6KDI1_9GAMM</name>
<evidence type="ECO:0000313" key="8">
    <source>
        <dbReference type="Proteomes" id="UP000193100"/>
    </source>
</evidence>
<protein>
    <submittedName>
        <fullName evidence="6">3',5'-cyclic adenosine monophosphate phosphodiesterase CpdA</fullName>
        <ecNumber evidence="6">3.1.4.53</ecNumber>
    </submittedName>
    <submittedName>
        <fullName evidence="7">Icc protein</fullName>
    </submittedName>
</protein>
<dbReference type="Proteomes" id="UP000193100">
    <property type="component" value="Chromosome"/>
</dbReference>
<dbReference type="GO" id="GO:0046872">
    <property type="term" value="F:metal ion binding"/>
    <property type="evidence" value="ECO:0007669"/>
    <property type="project" value="UniProtKB-KW"/>
</dbReference>
<dbReference type="GeneID" id="77257368"/>
<evidence type="ECO:0000256" key="4">
    <source>
        <dbReference type="ARBA" id="ARBA00025742"/>
    </source>
</evidence>
<dbReference type="AlphaFoldDB" id="A0A1W6KDI1"/>
<keyword evidence="3" id="KW-0408">Iron</keyword>
<dbReference type="Pfam" id="PF00149">
    <property type="entry name" value="Metallophos"/>
    <property type="match status" value="1"/>
</dbReference>
<keyword evidence="9" id="KW-1185">Reference proteome</keyword>
<evidence type="ECO:0000256" key="3">
    <source>
        <dbReference type="ARBA" id="ARBA00023004"/>
    </source>
</evidence>
<dbReference type="CDD" id="cd07402">
    <property type="entry name" value="MPP_GpdQ"/>
    <property type="match status" value="1"/>
</dbReference>
<dbReference type="InterPro" id="IPR050884">
    <property type="entry name" value="CNP_phosphodiesterase-III"/>
</dbReference>
<dbReference type="NCBIfam" id="NF008359">
    <property type="entry name" value="PRK11148.1"/>
    <property type="match status" value="1"/>
</dbReference>
<dbReference type="EMBL" id="FOTV01000033">
    <property type="protein sequence ID" value="SFM13180.1"/>
    <property type="molecule type" value="Genomic_DNA"/>
</dbReference>
<dbReference type="STRING" id="1420917.AU15_21175"/>
<keyword evidence="2 6" id="KW-0378">Hydrolase</keyword>
<dbReference type="PANTHER" id="PTHR42988:SF2">
    <property type="entry name" value="CYCLIC NUCLEOTIDE PHOSPHODIESTERASE CBUA0032-RELATED"/>
    <property type="match status" value="1"/>
</dbReference>
<accession>A0A1I4ND11</accession>
<reference evidence="6 8" key="2">
    <citation type="submission" date="2017-04" db="EMBL/GenBank/DDBJ databases">
        <title>Genome Sequence of Marinobacter salarius strain SMR5 Isolated from a culture of the Diatom Skeletonema marinoi.</title>
        <authorList>
            <person name="Topel M."/>
            <person name="Pinder M.I.M."/>
            <person name="Johansson O.N."/>
            <person name="Kourtchenko O."/>
            <person name="Godhe A."/>
            <person name="Clarke A.K."/>
        </authorList>
    </citation>
    <scope>NUCLEOTIDE SEQUENCE [LARGE SCALE GENOMIC DNA]</scope>
    <source>
        <strain evidence="6 8">SMR5</strain>
    </source>
</reference>
<dbReference type="Gene3D" id="3.60.21.10">
    <property type="match status" value="1"/>
</dbReference>
<dbReference type="InterPro" id="IPR004843">
    <property type="entry name" value="Calcineurin-like_PHP"/>
</dbReference>
<dbReference type="PANTHER" id="PTHR42988">
    <property type="entry name" value="PHOSPHOHYDROLASE"/>
    <property type="match status" value="1"/>
</dbReference>
<feature type="domain" description="Calcineurin-like phosphoesterase" evidence="5">
    <location>
        <begin position="10"/>
        <end position="199"/>
    </location>
</feature>
<dbReference type="InterPro" id="IPR029052">
    <property type="entry name" value="Metallo-depent_PP-like"/>
</dbReference>
<sequence length="268" mass="29938">MTENDNQRALRVLQLTDPHLMADPAGGLLGVNTRDSLDAVIAQVFRDHGQPDLILATGDIAQDASEEAYRLFGDKLEVFQCDTAWMAGNHDDSPLLSRIAAERGANQRHIIQGGWQFVLLDTSVPGKVFGELSEPELAFLEKTLSENPDLPALVALHHHPVEIDTRWMSPIGLRNRDAFWQVIDRFPQVKIVLWGHIHQELDQTRKSARLLATPSTCIQFTAGSVEFSVEDKAPGYRWFELLPSGEFSTEVSRATDFVFELDSNSTGY</sequence>
<dbReference type="RefSeq" id="WP_036203523.1">
    <property type="nucleotide sequence ID" value="NZ_CP020931.1"/>
</dbReference>
<proteinExistence type="inferred from homology"/>
<evidence type="ECO:0000313" key="9">
    <source>
        <dbReference type="Proteomes" id="UP000199211"/>
    </source>
</evidence>
<gene>
    <name evidence="6" type="primary">cpdA</name>
    <name evidence="6" type="ORF">MARSALSMR5_03444</name>
    <name evidence="7" type="ORF">SAMN04487868_13335</name>
</gene>
<evidence type="ECO:0000313" key="7">
    <source>
        <dbReference type="EMBL" id="SFM13180.1"/>
    </source>
</evidence>
<evidence type="ECO:0000256" key="2">
    <source>
        <dbReference type="ARBA" id="ARBA00022801"/>
    </source>
</evidence>
<keyword evidence="1" id="KW-0479">Metal-binding</keyword>
<accession>A0A1W6KDI1</accession>
<reference evidence="7 9" key="1">
    <citation type="submission" date="2016-10" db="EMBL/GenBank/DDBJ databases">
        <authorList>
            <person name="Varghese N."/>
            <person name="Submissions S."/>
        </authorList>
    </citation>
    <scope>NUCLEOTIDE SEQUENCE [LARGE SCALE GENOMIC DNA]</scope>
    <source>
        <strain evidence="7 9">DSM 26291</strain>
    </source>
</reference>